<dbReference type="EMBL" id="JACBKZ010000013">
    <property type="protein sequence ID" value="KAF5935358.1"/>
    <property type="molecule type" value="Genomic_DNA"/>
</dbReference>
<dbReference type="InterPro" id="IPR032630">
    <property type="entry name" value="P_typ_ATPase_c"/>
</dbReference>
<evidence type="ECO:0000313" key="3">
    <source>
        <dbReference type="EMBL" id="KAF5935358.1"/>
    </source>
</evidence>
<feature type="domain" description="P-type ATPase C-terminal" evidence="2">
    <location>
        <begin position="19"/>
        <end position="80"/>
    </location>
</feature>
<gene>
    <name evidence="3" type="ORF">HYC85_026487</name>
</gene>
<reference evidence="3 4" key="2">
    <citation type="submission" date="2020-07" db="EMBL/GenBank/DDBJ databases">
        <title>Genome assembly of wild tea tree DASZ reveals pedigree and selection history of tea varieties.</title>
        <authorList>
            <person name="Zhang W."/>
        </authorList>
    </citation>
    <scope>NUCLEOTIDE SEQUENCE [LARGE SCALE GENOMIC DNA]</scope>
    <source>
        <strain evidence="4">cv. G240</strain>
        <tissue evidence="3">Leaf</tissue>
    </source>
</reference>
<keyword evidence="4" id="KW-1185">Reference proteome</keyword>
<evidence type="ECO:0000256" key="1">
    <source>
        <dbReference type="SAM" id="Phobius"/>
    </source>
</evidence>
<comment type="caution">
    <text evidence="3">The sequence shown here is derived from an EMBL/GenBank/DDBJ whole genome shotgun (WGS) entry which is preliminary data.</text>
</comment>
<dbReference type="AlphaFoldDB" id="A0A7J7G7E8"/>
<sequence length="185" mass="20704">MVRRVSLQLSQSVSISEPGVSGTSLLNAVNLIAYNVFYTSIPISVSLVDKDLSEGTVMQHPQILYYCQAGRNHHSLTVPKIPNSSSNPILSIIMKIGFSIRVFTEEEKMTKINHHWIYIVRYKGLLPRPFLKEVVLCLLSSLFALILSSLVVIRKIDLGLISYNLLNVSGPLPWPLPCSFMDYVS</sequence>
<accession>A0A7J7G7E8</accession>
<keyword evidence="1" id="KW-0812">Transmembrane</keyword>
<organism evidence="3 4">
    <name type="scientific">Camellia sinensis</name>
    <name type="common">Tea plant</name>
    <name type="synonym">Thea sinensis</name>
    <dbReference type="NCBI Taxonomy" id="4442"/>
    <lineage>
        <taxon>Eukaryota</taxon>
        <taxon>Viridiplantae</taxon>
        <taxon>Streptophyta</taxon>
        <taxon>Embryophyta</taxon>
        <taxon>Tracheophyta</taxon>
        <taxon>Spermatophyta</taxon>
        <taxon>Magnoliopsida</taxon>
        <taxon>eudicotyledons</taxon>
        <taxon>Gunneridae</taxon>
        <taxon>Pentapetalae</taxon>
        <taxon>asterids</taxon>
        <taxon>Ericales</taxon>
        <taxon>Theaceae</taxon>
        <taxon>Camellia</taxon>
    </lineage>
</organism>
<name>A0A7J7G7E8_CAMSI</name>
<dbReference type="Pfam" id="PF16212">
    <property type="entry name" value="PhoLip_ATPase_C"/>
    <property type="match status" value="1"/>
</dbReference>
<reference evidence="4" key="1">
    <citation type="journal article" date="2020" name="Nat. Commun.">
        <title>Genome assembly of wild tea tree DASZ reveals pedigree and selection history of tea varieties.</title>
        <authorList>
            <person name="Zhang W."/>
            <person name="Zhang Y."/>
            <person name="Qiu H."/>
            <person name="Guo Y."/>
            <person name="Wan H."/>
            <person name="Zhang X."/>
            <person name="Scossa F."/>
            <person name="Alseekh S."/>
            <person name="Zhang Q."/>
            <person name="Wang P."/>
            <person name="Xu L."/>
            <person name="Schmidt M.H."/>
            <person name="Jia X."/>
            <person name="Li D."/>
            <person name="Zhu A."/>
            <person name="Guo F."/>
            <person name="Chen W."/>
            <person name="Ni D."/>
            <person name="Usadel B."/>
            <person name="Fernie A.R."/>
            <person name="Wen W."/>
        </authorList>
    </citation>
    <scope>NUCLEOTIDE SEQUENCE [LARGE SCALE GENOMIC DNA]</scope>
    <source>
        <strain evidence="4">cv. G240</strain>
    </source>
</reference>
<evidence type="ECO:0000259" key="2">
    <source>
        <dbReference type="Pfam" id="PF16212"/>
    </source>
</evidence>
<feature type="transmembrane region" description="Helical" evidence="1">
    <location>
        <begin position="130"/>
        <end position="153"/>
    </location>
</feature>
<proteinExistence type="predicted"/>
<dbReference type="Proteomes" id="UP000593564">
    <property type="component" value="Unassembled WGS sequence"/>
</dbReference>
<evidence type="ECO:0000313" key="4">
    <source>
        <dbReference type="Proteomes" id="UP000593564"/>
    </source>
</evidence>
<protein>
    <recommendedName>
        <fullName evidence="2">P-type ATPase C-terminal domain-containing protein</fullName>
    </recommendedName>
</protein>
<keyword evidence="1" id="KW-0472">Membrane</keyword>
<keyword evidence="1" id="KW-1133">Transmembrane helix</keyword>